<accession>A0A841H5C7</accession>
<sequence>MTEKESVRHRLNQPLSEHGSIVFGMVACFAAAFAGLIDVLLGDPYPHWQAAFLVPAAAFGIVLIRLRPRRPDLADLNSENR</sequence>
<keyword evidence="1" id="KW-0472">Membrane</keyword>
<name>A0A841H5C7_9BACT</name>
<evidence type="ECO:0000313" key="2">
    <source>
        <dbReference type="EMBL" id="MBB6073178.1"/>
    </source>
</evidence>
<reference evidence="2 3" key="1">
    <citation type="submission" date="2020-08" db="EMBL/GenBank/DDBJ databases">
        <title>Genomic Encyclopedia of Type Strains, Phase IV (KMG-IV): sequencing the most valuable type-strain genomes for metagenomic binning, comparative biology and taxonomic classification.</title>
        <authorList>
            <person name="Goeker M."/>
        </authorList>
    </citation>
    <scope>NUCLEOTIDE SEQUENCE [LARGE SCALE GENOMIC DNA]</scope>
    <source>
        <strain evidence="2 3">DSM 29007</strain>
    </source>
</reference>
<comment type="caution">
    <text evidence="2">The sequence shown here is derived from an EMBL/GenBank/DDBJ whole genome shotgun (WGS) entry which is preliminary data.</text>
</comment>
<keyword evidence="1" id="KW-0812">Transmembrane</keyword>
<feature type="transmembrane region" description="Helical" evidence="1">
    <location>
        <begin position="21"/>
        <end position="41"/>
    </location>
</feature>
<organism evidence="2 3">
    <name type="scientific">Longimicrobium terrae</name>
    <dbReference type="NCBI Taxonomy" id="1639882"/>
    <lineage>
        <taxon>Bacteria</taxon>
        <taxon>Pseudomonadati</taxon>
        <taxon>Gemmatimonadota</taxon>
        <taxon>Longimicrobiia</taxon>
        <taxon>Longimicrobiales</taxon>
        <taxon>Longimicrobiaceae</taxon>
        <taxon>Longimicrobium</taxon>
    </lineage>
</organism>
<gene>
    <name evidence="2" type="ORF">HNQ61_004845</name>
</gene>
<keyword evidence="1" id="KW-1133">Transmembrane helix</keyword>
<evidence type="ECO:0000313" key="3">
    <source>
        <dbReference type="Proteomes" id="UP000582837"/>
    </source>
</evidence>
<feature type="transmembrane region" description="Helical" evidence="1">
    <location>
        <begin position="47"/>
        <end position="66"/>
    </location>
</feature>
<dbReference type="EMBL" id="JACHIA010000022">
    <property type="protein sequence ID" value="MBB6073178.1"/>
    <property type="molecule type" value="Genomic_DNA"/>
</dbReference>
<keyword evidence="3" id="KW-1185">Reference proteome</keyword>
<dbReference type="RefSeq" id="WP_170038736.1">
    <property type="nucleotide sequence ID" value="NZ_JABDTL010000002.1"/>
</dbReference>
<evidence type="ECO:0000256" key="1">
    <source>
        <dbReference type="SAM" id="Phobius"/>
    </source>
</evidence>
<dbReference type="PROSITE" id="PS51257">
    <property type="entry name" value="PROKAR_LIPOPROTEIN"/>
    <property type="match status" value="1"/>
</dbReference>
<proteinExistence type="predicted"/>
<protein>
    <submittedName>
        <fullName evidence="2">Uncharacterized protein</fullName>
    </submittedName>
</protein>
<dbReference type="AlphaFoldDB" id="A0A841H5C7"/>
<dbReference type="Proteomes" id="UP000582837">
    <property type="component" value="Unassembled WGS sequence"/>
</dbReference>